<accession>A0A364Y0X1</accession>
<evidence type="ECO:0000313" key="2">
    <source>
        <dbReference type="Proteomes" id="UP000251889"/>
    </source>
</evidence>
<dbReference type="Proteomes" id="UP000251889">
    <property type="component" value="Unassembled WGS sequence"/>
</dbReference>
<comment type="caution">
    <text evidence="1">The sequence shown here is derived from an EMBL/GenBank/DDBJ whole genome shotgun (WGS) entry which is preliminary data.</text>
</comment>
<dbReference type="EMBL" id="QMFY01000007">
    <property type="protein sequence ID" value="RAW00434.1"/>
    <property type="molecule type" value="Genomic_DNA"/>
</dbReference>
<evidence type="ECO:0008006" key="3">
    <source>
        <dbReference type="Google" id="ProtNLM"/>
    </source>
</evidence>
<gene>
    <name evidence="1" type="ORF">DQQ10_15410</name>
</gene>
<dbReference type="InterPro" id="IPR046661">
    <property type="entry name" value="DUF6770"/>
</dbReference>
<proteinExistence type="predicted"/>
<reference evidence="1 2" key="1">
    <citation type="submission" date="2018-06" db="EMBL/GenBank/DDBJ databases">
        <title>Chryseolinea flavus sp. nov., a member of the phylum Bacteroidetes isolated from soil.</title>
        <authorList>
            <person name="Li Y."/>
            <person name="Wang J."/>
        </authorList>
    </citation>
    <scope>NUCLEOTIDE SEQUENCE [LARGE SCALE GENOMIC DNA]</scope>
    <source>
        <strain evidence="1 2">SDU1-6</strain>
    </source>
</reference>
<name>A0A364Y0X1_9BACT</name>
<dbReference type="Pfam" id="PF20559">
    <property type="entry name" value="DUF6770"/>
    <property type="match status" value="1"/>
</dbReference>
<keyword evidence="2" id="KW-1185">Reference proteome</keyword>
<protein>
    <recommendedName>
        <fullName evidence="3">WG repeat-containing protein</fullName>
    </recommendedName>
</protein>
<evidence type="ECO:0000313" key="1">
    <source>
        <dbReference type="EMBL" id="RAW00434.1"/>
    </source>
</evidence>
<sequence length="490" mass="56173">MIAIQMTAQTSSTENVKTVKLRSAGSIIQNGTVKGYFNFYNVEKKDRKNNNYQLTITDENLREINSITITRPTTYLLVEGIFNGTSFGFLFFDQQKKSLELIAYDQTLKELGKVTKTLKNRQGYGTYMYMAQGNEMMTSVFIAVPNKGFLLYGIEDESKCDYEIEFYDNSMKRAWAIYGPKDEFDFENAVEGFQSDQYIGSIVMRRTALLDFNPEMDLLVVNTSDGKQLFRVPMETSKYKVALADLSFDAAKQQFTMFGEYFNKEDNSLKDPSQGFITVVLDMKGKVISEKVNSWKKEIAAKVPAKHKEAFEEKSILFHDFIRTADGDYFAIGEQYKKGGTPMTLKLNIYDMVILQFDANFAMKNVHVFTKEKSDFSIPGMAGMIGGSKMLSYFAKGYGGFDYAFSQVAADNNTFIINYVNFEREKGQKGKNQLGSIVYTPEKTFTVDKIDLVRKGSKYFVYRAKPGYVMISEYFEKEKRIDRRLEKINY</sequence>
<dbReference type="AlphaFoldDB" id="A0A364Y0X1"/>
<organism evidence="1 2">
    <name type="scientific">Pseudochryseolinea flava</name>
    <dbReference type="NCBI Taxonomy" id="2059302"/>
    <lineage>
        <taxon>Bacteria</taxon>
        <taxon>Pseudomonadati</taxon>
        <taxon>Bacteroidota</taxon>
        <taxon>Cytophagia</taxon>
        <taxon>Cytophagales</taxon>
        <taxon>Fulvivirgaceae</taxon>
        <taxon>Pseudochryseolinea</taxon>
    </lineage>
</organism>